<feature type="transmembrane region" description="Helical" evidence="6">
    <location>
        <begin position="356"/>
        <end position="375"/>
    </location>
</feature>
<dbReference type="Proteomes" id="UP000830167">
    <property type="component" value="Chromosome"/>
</dbReference>
<evidence type="ECO:0000313" key="8">
    <source>
        <dbReference type="EMBL" id="UOF90940.1"/>
    </source>
</evidence>
<comment type="subcellular location">
    <subcellularLocation>
        <location evidence="1">Cell membrane</location>
        <topology evidence="1">Multi-pass membrane protein</topology>
    </subcellularLocation>
</comment>
<evidence type="ECO:0000259" key="7">
    <source>
        <dbReference type="PROSITE" id="PS50850"/>
    </source>
</evidence>
<dbReference type="PANTHER" id="PTHR43683:SF1">
    <property type="entry name" value="MULTIDRUG EFFLUX PROTEIN YFMO"/>
    <property type="match status" value="1"/>
</dbReference>
<dbReference type="Pfam" id="PF07690">
    <property type="entry name" value="MFS_1"/>
    <property type="match status" value="1"/>
</dbReference>
<keyword evidence="9" id="KW-1185">Reference proteome</keyword>
<dbReference type="EMBL" id="CP089291">
    <property type="protein sequence ID" value="UOF90940.1"/>
    <property type="molecule type" value="Genomic_DNA"/>
</dbReference>
<dbReference type="InterPro" id="IPR020846">
    <property type="entry name" value="MFS_dom"/>
</dbReference>
<feature type="transmembrane region" description="Helical" evidence="6">
    <location>
        <begin position="198"/>
        <end position="223"/>
    </location>
</feature>
<evidence type="ECO:0000256" key="1">
    <source>
        <dbReference type="ARBA" id="ARBA00004651"/>
    </source>
</evidence>
<evidence type="ECO:0000256" key="4">
    <source>
        <dbReference type="ARBA" id="ARBA00022989"/>
    </source>
</evidence>
<evidence type="ECO:0000256" key="6">
    <source>
        <dbReference type="SAM" id="Phobius"/>
    </source>
</evidence>
<feature type="transmembrane region" description="Helical" evidence="6">
    <location>
        <begin position="268"/>
        <end position="287"/>
    </location>
</feature>
<evidence type="ECO:0000313" key="9">
    <source>
        <dbReference type="Proteomes" id="UP000830167"/>
    </source>
</evidence>
<dbReference type="InterPro" id="IPR036259">
    <property type="entry name" value="MFS_trans_sf"/>
</dbReference>
<organism evidence="8 9">
    <name type="scientific">Fodinisporobacter ferrooxydans</name>
    <dbReference type="NCBI Taxonomy" id="2901836"/>
    <lineage>
        <taxon>Bacteria</taxon>
        <taxon>Bacillati</taxon>
        <taxon>Bacillota</taxon>
        <taxon>Bacilli</taxon>
        <taxon>Bacillales</taxon>
        <taxon>Alicyclobacillaceae</taxon>
        <taxon>Fodinisporobacter</taxon>
    </lineage>
</organism>
<dbReference type="PRINTS" id="PR01035">
    <property type="entry name" value="TCRTETA"/>
</dbReference>
<dbReference type="SUPFAM" id="SSF103473">
    <property type="entry name" value="MFS general substrate transporter"/>
    <property type="match status" value="1"/>
</dbReference>
<keyword evidence="4 6" id="KW-1133">Transmembrane helix</keyword>
<sequence length="394" mass="41884">MSKLFPAAVWATAFAALIAFMGIGVVDPILGSILKAMGGTPFEVEWLFTSYIAVMALAMLLSGVLATRFGARRVMLIGLTLVVIFASLSGLAPTIGILAVVRGGWGLGNAFFTSTALSIIVGASTRGMAAAITLYEAALGLGLASGPLLGGFLGNIYWRLPFFGTAMLMLIALIFTFTQVKETGNKEQPRKAIDLFRALRHPAVLANSLIGLLYSFAFFTILAYSPVTPQLEQLGAMGTGFTFFGWGVLVGISSVFVVNWLRPLMGPVKLLTMNLLCLAIIMILAARAGSVELITLVIISGFFCGIANALFTTLAMEVSPFTRSISSGTYNFVRWSGAALAPIICGWIGQTFGAQVPFWIGAIILFIGFLAMLSTRRVLETALEMNGNAEGLHH</sequence>
<keyword evidence="2" id="KW-0813">Transport</keyword>
<feature type="transmembrane region" description="Helical" evidence="6">
    <location>
        <begin position="243"/>
        <end position="261"/>
    </location>
</feature>
<reference evidence="8" key="1">
    <citation type="submission" date="2021-12" db="EMBL/GenBank/DDBJ databases">
        <title>Alicyclobacillaceae gen. nov., sp. nov., isolated from chalcocite enrichment system.</title>
        <authorList>
            <person name="Jiang Z."/>
        </authorList>
    </citation>
    <scope>NUCLEOTIDE SEQUENCE</scope>
    <source>
        <strain evidence="8">MYW30-H2</strain>
    </source>
</reference>
<keyword evidence="5 6" id="KW-0472">Membrane</keyword>
<dbReference type="PROSITE" id="PS50850">
    <property type="entry name" value="MFS"/>
    <property type="match status" value="1"/>
</dbReference>
<evidence type="ECO:0000256" key="3">
    <source>
        <dbReference type="ARBA" id="ARBA00022692"/>
    </source>
</evidence>
<dbReference type="InterPro" id="IPR011701">
    <property type="entry name" value="MFS"/>
</dbReference>
<dbReference type="InterPro" id="IPR001958">
    <property type="entry name" value="Tet-R_TetA/multi-R_MdtG-like"/>
</dbReference>
<protein>
    <submittedName>
        <fullName evidence="8">MFS transporter</fullName>
    </submittedName>
</protein>
<dbReference type="RefSeq" id="WP_347437635.1">
    <property type="nucleotide sequence ID" value="NZ_CP089291.1"/>
</dbReference>
<accession>A0ABY4CKA3</accession>
<feature type="domain" description="Major facilitator superfamily (MFS) profile" evidence="7">
    <location>
        <begin position="8"/>
        <end position="380"/>
    </location>
</feature>
<evidence type="ECO:0000256" key="5">
    <source>
        <dbReference type="ARBA" id="ARBA00023136"/>
    </source>
</evidence>
<evidence type="ECO:0000256" key="2">
    <source>
        <dbReference type="ARBA" id="ARBA00022448"/>
    </source>
</evidence>
<feature type="transmembrane region" description="Helical" evidence="6">
    <location>
        <begin position="105"/>
        <end position="123"/>
    </location>
</feature>
<feature type="transmembrane region" description="Helical" evidence="6">
    <location>
        <begin position="46"/>
        <end position="67"/>
    </location>
</feature>
<feature type="transmembrane region" description="Helical" evidence="6">
    <location>
        <begin position="332"/>
        <end position="350"/>
    </location>
</feature>
<dbReference type="InterPro" id="IPR053200">
    <property type="entry name" value="YfmO-like"/>
</dbReference>
<feature type="transmembrane region" description="Helical" evidence="6">
    <location>
        <begin position="7"/>
        <end position="26"/>
    </location>
</feature>
<feature type="transmembrane region" description="Helical" evidence="6">
    <location>
        <begin position="74"/>
        <end position="99"/>
    </location>
</feature>
<proteinExistence type="predicted"/>
<feature type="transmembrane region" description="Helical" evidence="6">
    <location>
        <begin position="156"/>
        <end position="177"/>
    </location>
</feature>
<feature type="transmembrane region" description="Helical" evidence="6">
    <location>
        <begin position="130"/>
        <end position="150"/>
    </location>
</feature>
<feature type="transmembrane region" description="Helical" evidence="6">
    <location>
        <begin position="293"/>
        <end position="311"/>
    </location>
</feature>
<dbReference type="PANTHER" id="PTHR43683">
    <property type="entry name" value="MULTIDRUG EFFLUX PROTEIN YFMO"/>
    <property type="match status" value="1"/>
</dbReference>
<name>A0ABY4CKA3_9BACL</name>
<dbReference type="Gene3D" id="1.20.1250.20">
    <property type="entry name" value="MFS general substrate transporter like domains"/>
    <property type="match status" value="1"/>
</dbReference>
<keyword evidence="3 6" id="KW-0812">Transmembrane</keyword>
<dbReference type="CDD" id="cd17474">
    <property type="entry name" value="MFS_YfmO_like"/>
    <property type="match status" value="1"/>
</dbReference>
<gene>
    <name evidence="8" type="ORF">LSG31_01230</name>
</gene>